<dbReference type="Pfam" id="PF13715">
    <property type="entry name" value="CarbopepD_reg_2"/>
    <property type="match status" value="1"/>
</dbReference>
<evidence type="ECO:0000256" key="7">
    <source>
        <dbReference type="ARBA" id="ARBA00022729"/>
    </source>
</evidence>
<dbReference type="RefSeq" id="WP_196934012.1">
    <property type="nucleotide sequence ID" value="NZ_MU158697.1"/>
</dbReference>
<dbReference type="Pfam" id="PF00593">
    <property type="entry name" value="TonB_dep_Rec_b-barrel"/>
    <property type="match status" value="1"/>
</dbReference>
<dbReference type="GO" id="GO:0015344">
    <property type="term" value="F:siderophore uptake transmembrane transporter activity"/>
    <property type="evidence" value="ECO:0007669"/>
    <property type="project" value="TreeGrafter"/>
</dbReference>
<keyword evidence="10 15" id="KW-0798">TonB box</keyword>
<evidence type="ECO:0000256" key="9">
    <source>
        <dbReference type="ARBA" id="ARBA00023065"/>
    </source>
</evidence>
<evidence type="ECO:0000256" key="11">
    <source>
        <dbReference type="ARBA" id="ARBA00023136"/>
    </source>
</evidence>
<dbReference type="AlphaFoldDB" id="A0A928YQE1"/>
<evidence type="ECO:0000256" key="1">
    <source>
        <dbReference type="ARBA" id="ARBA00004571"/>
    </source>
</evidence>
<dbReference type="EMBL" id="PRDK01000005">
    <property type="protein sequence ID" value="MBE8713864.1"/>
    <property type="molecule type" value="Genomic_DNA"/>
</dbReference>
<keyword evidence="11 14" id="KW-0472">Membrane</keyword>
<dbReference type="Proteomes" id="UP000616201">
    <property type="component" value="Unassembled WGS sequence"/>
</dbReference>
<dbReference type="GO" id="GO:0015891">
    <property type="term" value="P:siderophore transport"/>
    <property type="evidence" value="ECO:0007669"/>
    <property type="project" value="InterPro"/>
</dbReference>
<dbReference type="CDD" id="cd01347">
    <property type="entry name" value="ligand_gated_channel"/>
    <property type="match status" value="1"/>
</dbReference>
<dbReference type="PROSITE" id="PS01156">
    <property type="entry name" value="TONB_DEPENDENT_REC_2"/>
    <property type="match status" value="1"/>
</dbReference>
<dbReference type="GO" id="GO:0009279">
    <property type="term" value="C:cell outer membrane"/>
    <property type="evidence" value="ECO:0007669"/>
    <property type="project" value="UniProtKB-SubCell"/>
</dbReference>
<comment type="caution">
    <text evidence="19">The sequence shown here is derived from an EMBL/GenBank/DDBJ whole genome shotgun (WGS) entry which is preliminary data.</text>
</comment>
<dbReference type="Gene3D" id="2.170.130.10">
    <property type="entry name" value="TonB-dependent receptor, plug domain"/>
    <property type="match status" value="1"/>
</dbReference>
<dbReference type="Gene3D" id="2.40.170.20">
    <property type="entry name" value="TonB-dependent receptor, beta-barrel domain"/>
    <property type="match status" value="1"/>
</dbReference>
<organism evidence="19 20">
    <name type="scientific">Sphingobacterium hungaricum</name>
    <dbReference type="NCBI Taxonomy" id="2082723"/>
    <lineage>
        <taxon>Bacteria</taxon>
        <taxon>Pseudomonadati</taxon>
        <taxon>Bacteroidota</taxon>
        <taxon>Sphingobacteriia</taxon>
        <taxon>Sphingobacteriales</taxon>
        <taxon>Sphingobacteriaceae</taxon>
        <taxon>Sphingobacterium</taxon>
    </lineage>
</organism>
<keyword evidence="8" id="KW-0408">Iron</keyword>
<dbReference type="SUPFAM" id="SSF49464">
    <property type="entry name" value="Carboxypeptidase regulatory domain-like"/>
    <property type="match status" value="1"/>
</dbReference>
<dbReference type="InterPro" id="IPR000531">
    <property type="entry name" value="Beta-barrel_TonB"/>
</dbReference>
<dbReference type="PANTHER" id="PTHR32552">
    <property type="entry name" value="FERRICHROME IRON RECEPTOR-RELATED"/>
    <property type="match status" value="1"/>
</dbReference>
<dbReference type="InterPro" id="IPR037066">
    <property type="entry name" value="Plug_dom_sf"/>
</dbReference>
<evidence type="ECO:0000256" key="6">
    <source>
        <dbReference type="ARBA" id="ARBA00022692"/>
    </source>
</evidence>
<keyword evidence="12 19" id="KW-0675">Receptor</keyword>
<evidence type="ECO:0000256" key="8">
    <source>
        <dbReference type="ARBA" id="ARBA00023004"/>
    </source>
</evidence>
<dbReference type="InterPro" id="IPR008969">
    <property type="entry name" value="CarboxyPept-like_regulatory"/>
</dbReference>
<evidence type="ECO:0000256" key="3">
    <source>
        <dbReference type="ARBA" id="ARBA00022448"/>
    </source>
</evidence>
<evidence type="ECO:0000313" key="20">
    <source>
        <dbReference type="Proteomes" id="UP000616201"/>
    </source>
</evidence>
<dbReference type="NCBIfam" id="TIGR01783">
    <property type="entry name" value="TonB-siderophor"/>
    <property type="match status" value="1"/>
</dbReference>
<evidence type="ECO:0000256" key="15">
    <source>
        <dbReference type="RuleBase" id="RU003357"/>
    </source>
</evidence>
<dbReference type="Pfam" id="PF07715">
    <property type="entry name" value="Plug"/>
    <property type="match status" value="1"/>
</dbReference>
<accession>A0A928YQE1</accession>
<protein>
    <submittedName>
        <fullName evidence="19">TonB-dependent siderophore receptor</fullName>
    </submittedName>
</protein>
<sequence>MSIYRVTFLFFLSLTCFAGYSQTGIIKGKVTTVDHTGASNITIRLNNLGTTTDDQGYYEFKKLKPGTYLIKVSSLGIQNQQKQVELTQNEVIEVDFEIAETANQLQEIIVSARGNLTKERVDVAKLPLTNLENPQVYTGVSAEIMKEQIVTNYDDALRNVPGIARTWESTGRGGDGGAYFALRGFEAQPSLINGLPGLVSGNLDPANVEEIQVLKGPSGTLFGASFYGYGGIINTITKKPYYNFGGDATFTTGSFGLNRLALDINTPLSKSQKIAMRLNTALHTEDSFQDAGFKRSFFIAPTFAYEVNDRLSLSLLIEILEEKRAVPPVFFHSDRETPLFFKNVEELNLNPELSFTSNDLTIRNPRKNLQAQALYEINSQWNSQTVVSASNIKSDGIYSYIWGTEADEPAYFYQYFNNQDYNTNTFDIQQNFNGDFKIGSVRNRFLVGLDYFTRTVTNKSSGWISTRLVNPQGQIMGADPSNPTGLDKTIIENDLAATDHSDTKIINSAFSAYVSDVVNITPALTAMASLRLDYFENKPNDGTDGYDQLTFSPKFGLVYQPILNKLSLFGNYMNAFYNVAPSEVFDNDGTSLGIKSFKPEQANQIEFGAKANLFSDKLFATLSVYDINVANRVYYTPTSAVQGGKTRSKGFELELNANPIPELNLIAGFSHGNIEVVEGNSGTPTDFYNEVGRSPGGQGPQTLANFWATYKFDNGALKDFGLGLGANYAGEYKVIDNSVVGEFILPSYSLVNASLFYNAKRFRITCNVNNLTNETYYIGYWSINPQKPRNFVASLSYKF</sequence>
<evidence type="ECO:0000256" key="12">
    <source>
        <dbReference type="ARBA" id="ARBA00023170"/>
    </source>
</evidence>
<feature type="chain" id="PRO_5038125754" evidence="16">
    <location>
        <begin position="19"/>
        <end position="799"/>
    </location>
</feature>
<dbReference type="Gene3D" id="2.60.40.1120">
    <property type="entry name" value="Carboxypeptidase-like, regulatory domain"/>
    <property type="match status" value="1"/>
</dbReference>
<evidence type="ECO:0000256" key="4">
    <source>
        <dbReference type="ARBA" id="ARBA00022452"/>
    </source>
</evidence>
<evidence type="ECO:0000256" key="2">
    <source>
        <dbReference type="ARBA" id="ARBA00009810"/>
    </source>
</evidence>
<gene>
    <name evidence="19" type="ORF">C4F49_09240</name>
</gene>
<comment type="subcellular location">
    <subcellularLocation>
        <location evidence="1 14">Cell outer membrane</location>
        <topology evidence="1 14">Multi-pass membrane protein</topology>
    </subcellularLocation>
</comment>
<reference evidence="19" key="1">
    <citation type="submission" date="2018-02" db="EMBL/GenBank/DDBJ databases">
        <authorList>
            <person name="Vasarhelyi B.M."/>
            <person name="Deshmukh S."/>
            <person name="Balint B."/>
            <person name="Kukolya J."/>
        </authorList>
    </citation>
    <scope>NUCLEOTIDE SEQUENCE</scope>
    <source>
        <strain evidence="19">KB22</strain>
    </source>
</reference>
<dbReference type="InterPro" id="IPR012910">
    <property type="entry name" value="Plug_dom"/>
</dbReference>
<keyword evidence="7 16" id="KW-0732">Signal</keyword>
<keyword evidence="9" id="KW-0406">Ion transport</keyword>
<dbReference type="InterPro" id="IPR010105">
    <property type="entry name" value="TonB_sidphr_rcpt"/>
</dbReference>
<keyword evidence="5" id="KW-0410">Iron transport</keyword>
<keyword evidence="3 14" id="KW-0813">Transport</keyword>
<evidence type="ECO:0000256" key="10">
    <source>
        <dbReference type="ARBA" id="ARBA00023077"/>
    </source>
</evidence>
<keyword evidence="20" id="KW-1185">Reference proteome</keyword>
<evidence type="ECO:0000313" key="19">
    <source>
        <dbReference type="EMBL" id="MBE8713864.1"/>
    </source>
</evidence>
<dbReference type="SUPFAM" id="SSF56935">
    <property type="entry name" value="Porins"/>
    <property type="match status" value="1"/>
</dbReference>
<name>A0A928YQE1_9SPHI</name>
<evidence type="ECO:0000256" key="13">
    <source>
        <dbReference type="ARBA" id="ARBA00023237"/>
    </source>
</evidence>
<feature type="domain" description="TonB-dependent receptor plug" evidence="18">
    <location>
        <begin position="131"/>
        <end position="225"/>
    </location>
</feature>
<evidence type="ECO:0000256" key="5">
    <source>
        <dbReference type="ARBA" id="ARBA00022496"/>
    </source>
</evidence>
<comment type="similarity">
    <text evidence="2 14 15">Belongs to the TonB-dependent receptor family.</text>
</comment>
<dbReference type="PROSITE" id="PS52016">
    <property type="entry name" value="TONB_DEPENDENT_REC_3"/>
    <property type="match status" value="1"/>
</dbReference>
<keyword evidence="4 14" id="KW-1134">Transmembrane beta strand</keyword>
<evidence type="ECO:0000256" key="16">
    <source>
        <dbReference type="SAM" id="SignalP"/>
    </source>
</evidence>
<dbReference type="GO" id="GO:0038023">
    <property type="term" value="F:signaling receptor activity"/>
    <property type="evidence" value="ECO:0007669"/>
    <property type="project" value="InterPro"/>
</dbReference>
<dbReference type="InterPro" id="IPR036942">
    <property type="entry name" value="Beta-barrel_TonB_sf"/>
</dbReference>
<dbReference type="PANTHER" id="PTHR32552:SF68">
    <property type="entry name" value="FERRICHROME OUTER MEMBRANE TRANSPORTER_PHAGE RECEPTOR"/>
    <property type="match status" value="1"/>
</dbReference>
<dbReference type="InterPro" id="IPR010917">
    <property type="entry name" value="TonB_rcpt_CS"/>
</dbReference>
<feature type="domain" description="TonB-dependent receptor-like beta-barrel" evidence="17">
    <location>
        <begin position="348"/>
        <end position="771"/>
    </location>
</feature>
<dbReference type="InterPro" id="IPR039426">
    <property type="entry name" value="TonB-dep_rcpt-like"/>
</dbReference>
<evidence type="ECO:0000256" key="14">
    <source>
        <dbReference type="PROSITE-ProRule" id="PRU01360"/>
    </source>
</evidence>
<keyword evidence="13 14" id="KW-0998">Cell outer membrane</keyword>
<feature type="signal peptide" evidence="16">
    <location>
        <begin position="1"/>
        <end position="18"/>
    </location>
</feature>
<proteinExistence type="inferred from homology"/>
<evidence type="ECO:0000259" key="18">
    <source>
        <dbReference type="Pfam" id="PF07715"/>
    </source>
</evidence>
<evidence type="ECO:0000259" key="17">
    <source>
        <dbReference type="Pfam" id="PF00593"/>
    </source>
</evidence>
<keyword evidence="6 14" id="KW-0812">Transmembrane</keyword>